<dbReference type="InterPro" id="IPR005467">
    <property type="entry name" value="His_kinase_dom"/>
</dbReference>
<feature type="transmembrane region" description="Helical" evidence="14">
    <location>
        <begin position="7"/>
        <end position="29"/>
    </location>
</feature>
<sequence>MKITPSIRLFVLLSMLLSGIAIIWGLSVLSSKYFIAGMDMGTRNGMFAFAQQQQGEKTFTFVSTPGDDNKNTARTVTYTLVKDWQKVPAILRQQFTADELQLNQLYKYFVELSLFTPPKTASFIMKIIKNDEIHYVTLVASKNNLSFQGITDVNHFTIIAFTASGVITLFSIILWFVMRQVTLPVIRLKQWAKKLDNTELLKPMPDFHYRELNTLAALISNSLHSVQDSLVREKKFLGYASHELRTPIATSRSNVELLKKLIESDAPSEKQLLVLARVLRATLNMTDLTETLLWLNRSEGKELIAREFQLGVLIEQLADELKYLTVDKVISVSIETDRNLVNLPESVCRIIISNLIRNAFQHTTQGQVTIKQVSCQLTIVNQNNSDDNGEDIFADDNLGFGLGLSLTERIIKQYQWQYCTTDICGGKNVSVTFQTSTT</sequence>
<dbReference type="CDD" id="cd00082">
    <property type="entry name" value="HisKA"/>
    <property type="match status" value="1"/>
</dbReference>
<dbReference type="GO" id="GO:0005886">
    <property type="term" value="C:plasma membrane"/>
    <property type="evidence" value="ECO:0007669"/>
    <property type="project" value="UniProtKB-SubCell"/>
</dbReference>
<evidence type="ECO:0000256" key="13">
    <source>
        <dbReference type="ARBA" id="ARBA00023136"/>
    </source>
</evidence>
<keyword evidence="5" id="KW-0597">Phosphoprotein</keyword>
<evidence type="ECO:0000256" key="3">
    <source>
        <dbReference type="ARBA" id="ARBA00012438"/>
    </source>
</evidence>
<organism evidence="16 17">
    <name type="scientific">Colwellia ponticola</name>
    <dbReference type="NCBI Taxonomy" id="2304625"/>
    <lineage>
        <taxon>Bacteria</taxon>
        <taxon>Pseudomonadati</taxon>
        <taxon>Pseudomonadota</taxon>
        <taxon>Gammaproteobacteria</taxon>
        <taxon>Alteromonadales</taxon>
        <taxon>Colwelliaceae</taxon>
        <taxon>Colwellia</taxon>
    </lineage>
</organism>
<dbReference type="Pfam" id="PF00512">
    <property type="entry name" value="HisKA"/>
    <property type="match status" value="1"/>
</dbReference>
<accession>A0A8H2JKY5</accession>
<name>A0A8H2JKY5_9GAMM</name>
<evidence type="ECO:0000256" key="10">
    <source>
        <dbReference type="ARBA" id="ARBA00022840"/>
    </source>
</evidence>
<dbReference type="InterPro" id="IPR036097">
    <property type="entry name" value="HisK_dim/P_sf"/>
</dbReference>
<dbReference type="InterPro" id="IPR003661">
    <property type="entry name" value="HisK_dim/P_dom"/>
</dbReference>
<evidence type="ECO:0000259" key="15">
    <source>
        <dbReference type="PROSITE" id="PS50109"/>
    </source>
</evidence>
<dbReference type="SMART" id="SM00388">
    <property type="entry name" value="HisKA"/>
    <property type="match status" value="1"/>
</dbReference>
<evidence type="ECO:0000256" key="14">
    <source>
        <dbReference type="SAM" id="Phobius"/>
    </source>
</evidence>
<dbReference type="PANTHER" id="PTHR45528:SF1">
    <property type="entry name" value="SENSOR HISTIDINE KINASE CPXA"/>
    <property type="match status" value="1"/>
</dbReference>
<evidence type="ECO:0000256" key="2">
    <source>
        <dbReference type="ARBA" id="ARBA00004651"/>
    </source>
</evidence>
<evidence type="ECO:0000256" key="12">
    <source>
        <dbReference type="ARBA" id="ARBA00023012"/>
    </source>
</evidence>
<evidence type="ECO:0000256" key="6">
    <source>
        <dbReference type="ARBA" id="ARBA00022679"/>
    </source>
</evidence>
<dbReference type="RefSeq" id="WP_138622860.1">
    <property type="nucleotide sequence ID" value="NZ_SZVP01000008.1"/>
</dbReference>
<keyword evidence="7 14" id="KW-0812">Transmembrane</keyword>
<evidence type="ECO:0000256" key="1">
    <source>
        <dbReference type="ARBA" id="ARBA00000085"/>
    </source>
</evidence>
<keyword evidence="8" id="KW-0547">Nucleotide-binding</keyword>
<keyword evidence="10" id="KW-0067">ATP-binding</keyword>
<keyword evidence="11 14" id="KW-1133">Transmembrane helix</keyword>
<evidence type="ECO:0000256" key="7">
    <source>
        <dbReference type="ARBA" id="ARBA00022692"/>
    </source>
</evidence>
<comment type="catalytic activity">
    <reaction evidence="1">
        <text>ATP + protein L-histidine = ADP + protein N-phospho-L-histidine.</text>
        <dbReference type="EC" id="2.7.13.3"/>
    </reaction>
</comment>
<protein>
    <recommendedName>
        <fullName evidence="3">histidine kinase</fullName>
        <ecNumber evidence="3">2.7.13.3</ecNumber>
    </recommendedName>
</protein>
<gene>
    <name evidence="16" type="ORF">FCS21_09750</name>
</gene>
<dbReference type="SUPFAM" id="SSF47384">
    <property type="entry name" value="Homodimeric domain of signal transducing histidine kinase"/>
    <property type="match status" value="1"/>
</dbReference>
<dbReference type="PROSITE" id="PS50109">
    <property type="entry name" value="HIS_KIN"/>
    <property type="match status" value="1"/>
</dbReference>
<evidence type="ECO:0000313" key="17">
    <source>
        <dbReference type="Proteomes" id="UP000307702"/>
    </source>
</evidence>
<evidence type="ECO:0000256" key="11">
    <source>
        <dbReference type="ARBA" id="ARBA00022989"/>
    </source>
</evidence>
<evidence type="ECO:0000256" key="5">
    <source>
        <dbReference type="ARBA" id="ARBA00022553"/>
    </source>
</evidence>
<dbReference type="Gene3D" id="1.10.287.130">
    <property type="match status" value="1"/>
</dbReference>
<comment type="caution">
    <text evidence="16">The sequence shown here is derived from an EMBL/GenBank/DDBJ whole genome shotgun (WGS) entry which is preliminary data.</text>
</comment>
<keyword evidence="12" id="KW-0902">Two-component regulatory system</keyword>
<evidence type="ECO:0000256" key="8">
    <source>
        <dbReference type="ARBA" id="ARBA00022741"/>
    </source>
</evidence>
<dbReference type="Proteomes" id="UP000307702">
    <property type="component" value="Unassembled WGS sequence"/>
</dbReference>
<dbReference type="GO" id="GO:0005524">
    <property type="term" value="F:ATP binding"/>
    <property type="evidence" value="ECO:0007669"/>
    <property type="project" value="UniProtKB-KW"/>
</dbReference>
<dbReference type="GO" id="GO:0000155">
    <property type="term" value="F:phosphorelay sensor kinase activity"/>
    <property type="evidence" value="ECO:0007669"/>
    <property type="project" value="InterPro"/>
</dbReference>
<keyword evidence="4" id="KW-1003">Cell membrane</keyword>
<dbReference type="InterPro" id="IPR050398">
    <property type="entry name" value="HssS/ArlS-like"/>
</dbReference>
<keyword evidence="6" id="KW-0808">Transferase</keyword>
<dbReference type="SUPFAM" id="SSF55874">
    <property type="entry name" value="ATPase domain of HSP90 chaperone/DNA topoisomerase II/histidine kinase"/>
    <property type="match status" value="1"/>
</dbReference>
<dbReference type="PANTHER" id="PTHR45528">
    <property type="entry name" value="SENSOR HISTIDINE KINASE CPXA"/>
    <property type="match status" value="1"/>
</dbReference>
<keyword evidence="17" id="KW-1185">Reference proteome</keyword>
<dbReference type="AlphaFoldDB" id="A0A8H2JKY5"/>
<comment type="subcellular location">
    <subcellularLocation>
        <location evidence="2">Cell membrane</location>
        <topology evidence="2">Multi-pass membrane protein</topology>
    </subcellularLocation>
</comment>
<dbReference type="Gene3D" id="3.30.565.10">
    <property type="entry name" value="Histidine kinase-like ATPase, C-terminal domain"/>
    <property type="match status" value="1"/>
</dbReference>
<evidence type="ECO:0000256" key="4">
    <source>
        <dbReference type="ARBA" id="ARBA00022475"/>
    </source>
</evidence>
<feature type="domain" description="Histidine kinase" evidence="15">
    <location>
        <begin position="239"/>
        <end position="437"/>
    </location>
</feature>
<evidence type="ECO:0000256" key="9">
    <source>
        <dbReference type="ARBA" id="ARBA00022777"/>
    </source>
</evidence>
<feature type="transmembrane region" description="Helical" evidence="14">
    <location>
        <begin position="156"/>
        <end position="177"/>
    </location>
</feature>
<dbReference type="InterPro" id="IPR036890">
    <property type="entry name" value="HATPase_C_sf"/>
</dbReference>
<proteinExistence type="predicted"/>
<dbReference type="EC" id="2.7.13.3" evidence="3"/>
<dbReference type="EMBL" id="SZVP01000008">
    <property type="protein sequence ID" value="TMM45049.1"/>
    <property type="molecule type" value="Genomic_DNA"/>
</dbReference>
<reference evidence="16 17" key="1">
    <citation type="submission" date="2019-05" db="EMBL/GenBank/DDBJ databases">
        <title>Colwellia ponticola sp. nov., isolated from seawater.</title>
        <authorList>
            <person name="Yoon J.-H."/>
        </authorList>
    </citation>
    <scope>NUCLEOTIDE SEQUENCE [LARGE SCALE GENOMIC DNA]</scope>
    <source>
        <strain evidence="16 17">OISW-25</strain>
    </source>
</reference>
<evidence type="ECO:0000313" key="16">
    <source>
        <dbReference type="EMBL" id="TMM45049.1"/>
    </source>
</evidence>
<keyword evidence="9 16" id="KW-0418">Kinase</keyword>
<keyword evidence="13 14" id="KW-0472">Membrane</keyword>
<dbReference type="OrthoDB" id="9121563at2"/>